<evidence type="ECO:0008006" key="3">
    <source>
        <dbReference type="Google" id="ProtNLM"/>
    </source>
</evidence>
<dbReference type="AlphaFoldDB" id="A0A1J5B4P8"/>
<evidence type="ECO:0000313" key="2">
    <source>
        <dbReference type="Proteomes" id="UP000183605"/>
    </source>
</evidence>
<organism evidence="1 2">
    <name type="scientific">Candidatus Beckwithbacteria bacterium CG2_30_44_31</name>
    <dbReference type="NCBI Taxonomy" id="1805035"/>
    <lineage>
        <taxon>Bacteria</taxon>
        <taxon>Candidatus Beckwithiibacteriota</taxon>
    </lineage>
</organism>
<dbReference type="Proteomes" id="UP000183605">
    <property type="component" value="Unassembled WGS sequence"/>
</dbReference>
<dbReference type="EMBL" id="MNXQ01000052">
    <property type="protein sequence ID" value="OIP02954.1"/>
    <property type="molecule type" value="Genomic_DNA"/>
</dbReference>
<comment type="caution">
    <text evidence="1">The sequence shown here is derived from an EMBL/GenBank/DDBJ whole genome shotgun (WGS) entry which is preliminary data.</text>
</comment>
<evidence type="ECO:0000313" key="1">
    <source>
        <dbReference type="EMBL" id="OIP02954.1"/>
    </source>
</evidence>
<dbReference type="Pfam" id="PF08843">
    <property type="entry name" value="AbiEii"/>
    <property type="match status" value="1"/>
</dbReference>
<protein>
    <recommendedName>
        <fullName evidence="3">Nucleotidyltransferase</fullName>
    </recommendedName>
</protein>
<sequence length="210" mass="24594">MNDFFVNTLPLKTKELISLLQDKNPDWLHDFYLTGGTALSLFLGHRESEDLDWFTENNFDPIKLQAKIEVFGKLEGTEISEGTLNTSLTGIKLQFLEYPYPLLEPIIDWQNINLSSLIDIACTKLQTIGMRGSKKDFIDIYFLLKHFSFEELFKELDKKYSKTNYNLPHILKSLVYFDNAENQPMPRMHQDVSWGKIKEEIIKKIKSFKF</sequence>
<reference evidence="1 2" key="1">
    <citation type="journal article" date="2016" name="Environ. Microbiol.">
        <title>Genomic resolution of a cold subsurface aquifer community provides metabolic insights for novel microbes adapted to high CO concentrations.</title>
        <authorList>
            <person name="Probst A.J."/>
            <person name="Castelle C.J."/>
            <person name="Singh A."/>
            <person name="Brown C.T."/>
            <person name="Anantharaman K."/>
            <person name="Sharon I."/>
            <person name="Hug L.A."/>
            <person name="Burstein D."/>
            <person name="Emerson J.B."/>
            <person name="Thomas B.C."/>
            <person name="Banfield J.F."/>
        </authorList>
    </citation>
    <scope>NUCLEOTIDE SEQUENCE [LARGE SCALE GENOMIC DNA]</scope>
    <source>
        <strain evidence="1">CG2_30_44_31</strain>
    </source>
</reference>
<dbReference type="InterPro" id="IPR014942">
    <property type="entry name" value="AbiEii"/>
</dbReference>
<proteinExistence type="predicted"/>
<accession>A0A1J5B4P8</accession>
<name>A0A1J5B4P8_9BACT</name>
<gene>
    <name evidence="1" type="ORF">AUK18_02790</name>
</gene>